<dbReference type="Gene3D" id="3.40.30.10">
    <property type="entry name" value="Glutaredoxin"/>
    <property type="match status" value="1"/>
</dbReference>
<protein>
    <submittedName>
        <fullName evidence="2">COG3118: Thioredoxin domain-containing protein</fullName>
    </submittedName>
</protein>
<dbReference type="Pfam" id="PF14561">
    <property type="entry name" value="TPR_20"/>
    <property type="match status" value="1"/>
</dbReference>
<dbReference type="EMBL" id="FUKP01000014">
    <property type="protein sequence ID" value="SJN18809.1"/>
    <property type="molecule type" value="Genomic_DNA"/>
</dbReference>
<dbReference type="AlphaFoldDB" id="A0A1R4IGF4"/>
<dbReference type="RefSeq" id="WP_087133521.1">
    <property type="nucleotide sequence ID" value="NZ_FUKP01000014.1"/>
</dbReference>
<evidence type="ECO:0000313" key="2">
    <source>
        <dbReference type="EMBL" id="SJN18809.1"/>
    </source>
</evidence>
<organism evidence="2 3">
    <name type="scientific">Micrococcus lylae</name>
    <dbReference type="NCBI Taxonomy" id="1273"/>
    <lineage>
        <taxon>Bacteria</taxon>
        <taxon>Bacillati</taxon>
        <taxon>Actinomycetota</taxon>
        <taxon>Actinomycetes</taxon>
        <taxon>Micrococcales</taxon>
        <taxon>Micrococcaceae</taxon>
        <taxon>Micrococcus</taxon>
    </lineage>
</organism>
<dbReference type="InterPro" id="IPR036249">
    <property type="entry name" value="Thioredoxin-like_sf"/>
</dbReference>
<evidence type="ECO:0000256" key="1">
    <source>
        <dbReference type="SAM" id="MobiDB-lite"/>
    </source>
</evidence>
<dbReference type="Proteomes" id="UP000196230">
    <property type="component" value="Unassembled WGS sequence"/>
</dbReference>
<sequence length="329" mass="33650">MSTPHAEQPSGADRLRGAVDLSSLAAPGTAPGGGPGASAPGTSSPAAADAASEGSWVIEQADQQVLQQLVQLSAQVPVVVLLHVPGDETSEQLHTQFADAVDGQAGRLVMGRVDVAAEPQLLQAFGLQAGPAVLALVAGQPVPLANQVLPADALEKLLGEIQQVARQNGVSGQVPPVAPARAGAGQQASATPVPPLHRQAQEALAAGDWEAAVGAWEKALNDNPADTAAQQGLASAKLMRRTADMDAAAVRQAGAENPDDVAAQAAVADLDLLGGHVEDAFQRLVRFIALHPGEDREPARAHLVDLYTVVGSDDPRVQASRRKLASALF</sequence>
<gene>
    <name evidence="2" type="ORF">FM125_02230</name>
</gene>
<dbReference type="SUPFAM" id="SSF48452">
    <property type="entry name" value="TPR-like"/>
    <property type="match status" value="1"/>
</dbReference>
<name>A0A1R4IGF4_9MICC</name>
<evidence type="ECO:0000313" key="3">
    <source>
        <dbReference type="Proteomes" id="UP000196230"/>
    </source>
</evidence>
<dbReference type="SUPFAM" id="SSF52833">
    <property type="entry name" value="Thioredoxin-like"/>
    <property type="match status" value="1"/>
</dbReference>
<proteinExistence type="predicted"/>
<reference evidence="2 3" key="1">
    <citation type="submission" date="2017-02" db="EMBL/GenBank/DDBJ databases">
        <authorList>
            <person name="Peterson S.W."/>
        </authorList>
    </citation>
    <scope>NUCLEOTIDE SEQUENCE [LARGE SCALE GENOMIC DNA]</scope>
    <source>
        <strain evidence="2 3">2B3F</strain>
    </source>
</reference>
<feature type="region of interest" description="Disordered" evidence="1">
    <location>
        <begin position="1"/>
        <end position="51"/>
    </location>
</feature>
<feature type="compositionally biased region" description="Low complexity" evidence="1">
    <location>
        <begin position="37"/>
        <end position="51"/>
    </location>
</feature>
<dbReference type="Gene3D" id="1.25.40.10">
    <property type="entry name" value="Tetratricopeptide repeat domain"/>
    <property type="match status" value="1"/>
</dbReference>
<dbReference type="InterPro" id="IPR011990">
    <property type="entry name" value="TPR-like_helical_dom_sf"/>
</dbReference>
<accession>A0A1R4IGF4</accession>